<dbReference type="AlphaFoldDB" id="A0A8H5H4U3"/>
<gene>
    <name evidence="3" type="ORF">D9615_007829</name>
</gene>
<keyword evidence="4" id="KW-1185">Reference proteome</keyword>
<dbReference type="GO" id="GO:0004672">
    <property type="term" value="F:protein kinase activity"/>
    <property type="evidence" value="ECO:0007669"/>
    <property type="project" value="InterPro"/>
</dbReference>
<dbReference type="InterPro" id="IPR011009">
    <property type="entry name" value="Kinase-like_dom_sf"/>
</dbReference>
<dbReference type="EMBL" id="JAACJP010000027">
    <property type="protein sequence ID" value="KAF5376752.1"/>
    <property type="molecule type" value="Genomic_DNA"/>
</dbReference>
<protein>
    <recommendedName>
        <fullName evidence="2">Fungal-type protein kinase domain-containing protein</fullName>
    </recommendedName>
</protein>
<comment type="caution">
    <text evidence="3">The sequence shown here is derived from an EMBL/GenBank/DDBJ whole genome shotgun (WGS) entry which is preliminary data.</text>
</comment>
<accession>A0A8H5H4U3</accession>
<evidence type="ECO:0000313" key="3">
    <source>
        <dbReference type="EMBL" id="KAF5376752.1"/>
    </source>
</evidence>
<dbReference type="Pfam" id="PF17667">
    <property type="entry name" value="Pkinase_fungal"/>
    <property type="match status" value="2"/>
</dbReference>
<dbReference type="PANTHER" id="PTHR38248">
    <property type="entry name" value="FUNK1 6"/>
    <property type="match status" value="1"/>
</dbReference>
<organism evidence="3 4">
    <name type="scientific">Tricholomella constricta</name>
    <dbReference type="NCBI Taxonomy" id="117010"/>
    <lineage>
        <taxon>Eukaryota</taxon>
        <taxon>Fungi</taxon>
        <taxon>Dikarya</taxon>
        <taxon>Basidiomycota</taxon>
        <taxon>Agaricomycotina</taxon>
        <taxon>Agaricomycetes</taxon>
        <taxon>Agaricomycetidae</taxon>
        <taxon>Agaricales</taxon>
        <taxon>Tricholomatineae</taxon>
        <taxon>Lyophyllaceae</taxon>
        <taxon>Tricholomella</taxon>
    </lineage>
</organism>
<feature type="compositionally biased region" description="Low complexity" evidence="1">
    <location>
        <begin position="478"/>
        <end position="491"/>
    </location>
</feature>
<dbReference type="OrthoDB" id="5584477at2759"/>
<dbReference type="PROSITE" id="PS00109">
    <property type="entry name" value="PROTEIN_KINASE_TYR"/>
    <property type="match status" value="1"/>
</dbReference>
<feature type="domain" description="Fungal-type protein kinase" evidence="2">
    <location>
        <begin position="47"/>
        <end position="135"/>
    </location>
</feature>
<dbReference type="Proteomes" id="UP000565441">
    <property type="component" value="Unassembled WGS sequence"/>
</dbReference>
<evidence type="ECO:0000259" key="2">
    <source>
        <dbReference type="Pfam" id="PF17667"/>
    </source>
</evidence>
<name>A0A8H5H4U3_9AGAR</name>
<evidence type="ECO:0000313" key="4">
    <source>
        <dbReference type="Proteomes" id="UP000565441"/>
    </source>
</evidence>
<sequence>MLPNPPPPEVPVSAGTKRHLEENQPDAEPFLHMKLTPDQVYDLELAQRPRYELVNRIHTEILMPAGIVVKSFCHLHELIHTFIGGIKEHLRGHSKGIVHRDVSVGNLLIFPVTTWDNEKTFGRLMDWDHAMITHKYINLPSQYDSRWSKYLSSAVGMLRDFKICATEQVVGETYRYSGEYSVTYTKHATKMLKILHSEENPLTVARLGWDHEVSLHLAIYRDTHHDTDLQDIPWPNFEHRVPQKGERTGTLPFISPEVLSQVSMYYDADAGDSEEEEFRHNSVHDLESFLWVLVHICLTRKGPGINMVRDELTSDTGPWQLRDIIRNYFDADEHTLKEKKRGLFQTPKTFETNIIAYFHPYFDSLKPLVRKWWARLCLAYRYHGNEYYHIHSHILRILNDALPTIPRSDNDPDTVAEIRRRKEHHQRSLEMIATLHAQANKEAPQAEVQMPQTEIVTTPPSSPVICEASPGYRRLVTDDTTPTSDSESGSPPRKRQAR</sequence>
<dbReference type="InterPro" id="IPR008266">
    <property type="entry name" value="Tyr_kinase_AS"/>
</dbReference>
<dbReference type="SUPFAM" id="SSF56112">
    <property type="entry name" value="Protein kinase-like (PK-like)"/>
    <property type="match status" value="1"/>
</dbReference>
<dbReference type="Gene3D" id="1.10.510.10">
    <property type="entry name" value="Transferase(Phosphotransferase) domain 1"/>
    <property type="match status" value="1"/>
</dbReference>
<feature type="region of interest" description="Disordered" evidence="1">
    <location>
        <begin position="454"/>
        <end position="498"/>
    </location>
</feature>
<evidence type="ECO:0000256" key="1">
    <source>
        <dbReference type="SAM" id="MobiDB-lite"/>
    </source>
</evidence>
<dbReference type="PANTHER" id="PTHR38248:SF2">
    <property type="entry name" value="FUNK1 11"/>
    <property type="match status" value="1"/>
</dbReference>
<dbReference type="InterPro" id="IPR040976">
    <property type="entry name" value="Pkinase_fungal"/>
</dbReference>
<proteinExistence type="predicted"/>
<feature type="domain" description="Fungal-type protein kinase" evidence="2">
    <location>
        <begin position="242"/>
        <end position="297"/>
    </location>
</feature>
<reference evidence="3 4" key="1">
    <citation type="journal article" date="2020" name="ISME J.">
        <title>Uncovering the hidden diversity of litter-decomposition mechanisms in mushroom-forming fungi.</title>
        <authorList>
            <person name="Floudas D."/>
            <person name="Bentzer J."/>
            <person name="Ahren D."/>
            <person name="Johansson T."/>
            <person name="Persson P."/>
            <person name="Tunlid A."/>
        </authorList>
    </citation>
    <scope>NUCLEOTIDE SEQUENCE [LARGE SCALE GENOMIC DNA]</scope>
    <source>
        <strain evidence="3 4">CBS 661.87</strain>
    </source>
</reference>